<reference evidence="1 2" key="1">
    <citation type="submission" date="2016-11" db="EMBL/GenBank/DDBJ databases">
        <authorList>
            <person name="Jaros S."/>
            <person name="Januszkiewicz K."/>
            <person name="Wedrychowicz H."/>
        </authorList>
    </citation>
    <scope>NUCLEOTIDE SEQUENCE [LARGE SCALE GENOMIC DNA]</scope>
    <source>
        <strain evidence="1 2">DSM 21986</strain>
    </source>
</reference>
<evidence type="ECO:0000313" key="1">
    <source>
        <dbReference type="EMBL" id="SHF30198.1"/>
    </source>
</evidence>
<dbReference type="STRING" id="1194090.SAMN05443144_10783"/>
<protein>
    <submittedName>
        <fullName evidence="1">Uncharacterized protein</fullName>
    </submittedName>
</protein>
<dbReference type="Proteomes" id="UP000184041">
    <property type="component" value="Unassembled WGS sequence"/>
</dbReference>
<keyword evidence="2" id="KW-1185">Reference proteome</keyword>
<proteinExistence type="predicted"/>
<dbReference type="AlphaFoldDB" id="A0A1M5AIU3"/>
<gene>
    <name evidence="1" type="ORF">SAMN05443144_10783</name>
</gene>
<dbReference type="EMBL" id="FQUS01000007">
    <property type="protein sequence ID" value="SHF30198.1"/>
    <property type="molecule type" value="Genomic_DNA"/>
</dbReference>
<accession>A0A1M5AIU3</accession>
<name>A0A1M5AIU3_9BACT</name>
<organism evidence="1 2">
    <name type="scientific">Fodinibius roseus</name>
    <dbReference type="NCBI Taxonomy" id="1194090"/>
    <lineage>
        <taxon>Bacteria</taxon>
        <taxon>Pseudomonadati</taxon>
        <taxon>Balneolota</taxon>
        <taxon>Balneolia</taxon>
        <taxon>Balneolales</taxon>
        <taxon>Balneolaceae</taxon>
        <taxon>Fodinibius</taxon>
    </lineage>
</organism>
<evidence type="ECO:0000313" key="2">
    <source>
        <dbReference type="Proteomes" id="UP000184041"/>
    </source>
</evidence>
<sequence length="71" mass="8035">MYFLLSTGVTCGQRFTPTSFFKKNRNNRDESSGGLRDAGRAGQIKSYFEVFLRQMGNYLTKTLGIRSNTAE</sequence>